<feature type="compositionally biased region" description="Polar residues" evidence="1">
    <location>
        <begin position="89"/>
        <end position="100"/>
    </location>
</feature>
<accession>A0ABD3QYB1</accession>
<feature type="region of interest" description="Disordered" evidence="1">
    <location>
        <begin position="73"/>
        <end position="100"/>
    </location>
</feature>
<feature type="transmembrane region" description="Helical" evidence="2">
    <location>
        <begin position="503"/>
        <end position="522"/>
    </location>
</feature>
<dbReference type="InterPro" id="IPR011993">
    <property type="entry name" value="PH-like_dom_sf"/>
</dbReference>
<feature type="compositionally biased region" description="Acidic residues" evidence="1">
    <location>
        <begin position="73"/>
        <end position="82"/>
    </location>
</feature>
<keyword evidence="2" id="KW-1133">Transmembrane helix</keyword>
<sequence length="878" mass="98144">MCNCSTEQVFAWAGAILVNGAFISIIVYGAFTSWYTGFIISAIYTVLLFVGARIVDKKSRWDVPRVGDEVAEQNVDSEEQLEPEATITADAQSNVQPSPNTVERRMPVMANFLYGIFTLAFGVTGLFLPMNLFSCGNNWSTNGSWSTDLSSLPTEVREWYSSTQYGGPPAASFVHIEDTNYTVFQGTDGSDYSTTLWSVTGKAKPVNFPDVQNPSFFVDVLNGMACFTTYLNENLVDGHIGCSNGTNVTTTEDTTEHKFRSPFELFVDNESKLWFKDYPPWSGDGSGPGTLIYSINNYSTMEVELHSTFSTSTDASEEMPKSEYGKCRTNQALLAIFISAFPTMIASLLIWFKRAAPAMAVTSYVGISALAIFIYLASVGDAIYESSNFWDWWLSISGAFYIIVLCDLTHCKRYIVQIPLEWGINFGSLAFFVGMVLLTGIFGYKEPAWTWIVFNIFAIIPLCVIGLGYNRVFLFVLCAVGWLMTAVEIASALASVLGATIPIYFVVLALSGMLIACAGWLLNKHQEMIHESLFSRMEWLSLSRRCFPRRYRRQNPRHVIWKQSTLSSDYTNRPNTLPVPAGNSNHFSPDHYWVVSPQYSIRSAPTYTGFRSTFGRDDTLQSPLSEDTNNEIDSISNNRGYLQTHLTQPPGVKMIAHGTKCNPRPVYITLHFFDALQHNVPPLEYQNCLTWRAELRKFNNDNTIDRLRLGNLRKVSFEDVLGVHRGKATTALRRMQTASLVDTESCFSLLTRSGTLDLQCSNVGNMPASRVRECFIELLAMALKLRGIVLNEPSVANVGLSSPGTLSSHNPNGRYTSPTDKLLAIDGSDICMEFVRAILVFVEYRTQKLHRKEKALRLSAEMQDATEKGTKDRNDIHD</sequence>
<reference evidence="3 4" key="1">
    <citation type="submission" date="2024-10" db="EMBL/GenBank/DDBJ databases">
        <title>Updated reference genomes for cyclostephanoid diatoms.</title>
        <authorList>
            <person name="Roberts W.R."/>
            <person name="Alverson A.J."/>
        </authorList>
    </citation>
    <scope>NUCLEOTIDE SEQUENCE [LARGE SCALE GENOMIC DNA]</scope>
    <source>
        <strain evidence="3 4">AJA010-31</strain>
    </source>
</reference>
<keyword evidence="4" id="KW-1185">Reference proteome</keyword>
<gene>
    <name evidence="3" type="ORF">ACHAWO_009036</name>
</gene>
<feature type="transmembrane region" description="Helical" evidence="2">
    <location>
        <begin position="34"/>
        <end position="55"/>
    </location>
</feature>
<dbReference type="EMBL" id="JALLPJ020000009">
    <property type="protein sequence ID" value="KAL3805234.1"/>
    <property type="molecule type" value="Genomic_DNA"/>
</dbReference>
<feature type="transmembrane region" description="Helical" evidence="2">
    <location>
        <begin position="448"/>
        <end position="467"/>
    </location>
</feature>
<organism evidence="3 4">
    <name type="scientific">Cyclotella atomus</name>
    <dbReference type="NCBI Taxonomy" id="382360"/>
    <lineage>
        <taxon>Eukaryota</taxon>
        <taxon>Sar</taxon>
        <taxon>Stramenopiles</taxon>
        <taxon>Ochrophyta</taxon>
        <taxon>Bacillariophyta</taxon>
        <taxon>Coscinodiscophyceae</taxon>
        <taxon>Thalassiosirophycidae</taxon>
        <taxon>Stephanodiscales</taxon>
        <taxon>Stephanodiscaceae</taxon>
        <taxon>Cyclotella</taxon>
    </lineage>
</organism>
<feature type="transmembrane region" description="Helical" evidence="2">
    <location>
        <begin position="9"/>
        <end position="28"/>
    </location>
</feature>
<feature type="transmembrane region" description="Helical" evidence="2">
    <location>
        <begin position="474"/>
        <end position="497"/>
    </location>
</feature>
<keyword evidence="2" id="KW-0812">Transmembrane</keyword>
<dbReference type="AlphaFoldDB" id="A0ABD3QYB1"/>
<proteinExistence type="predicted"/>
<evidence type="ECO:0000256" key="2">
    <source>
        <dbReference type="SAM" id="Phobius"/>
    </source>
</evidence>
<feature type="transmembrane region" description="Helical" evidence="2">
    <location>
        <begin position="364"/>
        <end position="384"/>
    </location>
</feature>
<feature type="transmembrane region" description="Helical" evidence="2">
    <location>
        <begin position="112"/>
        <end position="133"/>
    </location>
</feature>
<feature type="transmembrane region" description="Helical" evidence="2">
    <location>
        <begin position="390"/>
        <end position="410"/>
    </location>
</feature>
<feature type="transmembrane region" description="Helical" evidence="2">
    <location>
        <begin position="332"/>
        <end position="352"/>
    </location>
</feature>
<evidence type="ECO:0000313" key="4">
    <source>
        <dbReference type="Proteomes" id="UP001530400"/>
    </source>
</evidence>
<dbReference type="Proteomes" id="UP001530400">
    <property type="component" value="Unassembled WGS sequence"/>
</dbReference>
<name>A0ABD3QYB1_9STRA</name>
<evidence type="ECO:0000256" key="1">
    <source>
        <dbReference type="SAM" id="MobiDB-lite"/>
    </source>
</evidence>
<dbReference type="Gene3D" id="2.30.29.30">
    <property type="entry name" value="Pleckstrin-homology domain (PH domain)/Phosphotyrosine-binding domain (PTB)"/>
    <property type="match status" value="1"/>
</dbReference>
<feature type="transmembrane region" description="Helical" evidence="2">
    <location>
        <begin position="422"/>
        <end position="442"/>
    </location>
</feature>
<comment type="caution">
    <text evidence="3">The sequence shown here is derived from an EMBL/GenBank/DDBJ whole genome shotgun (WGS) entry which is preliminary data.</text>
</comment>
<keyword evidence="2" id="KW-0472">Membrane</keyword>
<protein>
    <submittedName>
        <fullName evidence="3">Uncharacterized protein</fullName>
    </submittedName>
</protein>
<evidence type="ECO:0000313" key="3">
    <source>
        <dbReference type="EMBL" id="KAL3805234.1"/>
    </source>
</evidence>